<feature type="domain" description="Zinc-ribbon" evidence="2">
    <location>
        <begin position="272"/>
        <end position="293"/>
    </location>
</feature>
<protein>
    <recommendedName>
        <fullName evidence="2">Zinc-ribbon domain-containing protein</fullName>
    </recommendedName>
</protein>
<feature type="transmembrane region" description="Helical" evidence="1">
    <location>
        <begin position="224"/>
        <end position="245"/>
    </location>
</feature>
<sequence>MKRITVLLLLLLLLPNTFTQAQTAVTLQTLDVELWPDYDRESVLVLLTGTLSANTPLPATITVPLPDDADFNVVARITPDNVMTDEGVTPQLLPNQVTFTMIDGRFRVEYYQPYSASDSQRNFTFSWQSDIAVEQMNVTIQQPLAANNLTINPNLATMIEGQDGLTYHLMPTQTVAAGDQYDVEVNYTMRSPQLTINFASPNTLETGELPLLDAIPVESNRFNWPLLLIVLGTLILGGTAVYYLINRQSAASRPAKPKPRRRQSAAKGKVKFCHHCGQPLQLTDKFCRDCGTAVKMK</sequence>
<evidence type="ECO:0000259" key="2">
    <source>
        <dbReference type="Pfam" id="PF13240"/>
    </source>
</evidence>
<gene>
    <name evidence="3" type="ORF">MNBD_CHLOROFLEXI01-2499</name>
</gene>
<evidence type="ECO:0000256" key="1">
    <source>
        <dbReference type="SAM" id="Phobius"/>
    </source>
</evidence>
<keyword evidence="1" id="KW-0812">Transmembrane</keyword>
<dbReference type="Pfam" id="PF13240">
    <property type="entry name" value="Zn_Ribbon_1"/>
    <property type="match status" value="1"/>
</dbReference>
<reference evidence="3" key="1">
    <citation type="submission" date="2018-06" db="EMBL/GenBank/DDBJ databases">
        <authorList>
            <person name="Zhirakovskaya E."/>
        </authorList>
    </citation>
    <scope>NUCLEOTIDE SEQUENCE</scope>
</reference>
<keyword evidence="1" id="KW-1133">Transmembrane helix</keyword>
<organism evidence="3">
    <name type="scientific">hydrothermal vent metagenome</name>
    <dbReference type="NCBI Taxonomy" id="652676"/>
    <lineage>
        <taxon>unclassified sequences</taxon>
        <taxon>metagenomes</taxon>
        <taxon>ecological metagenomes</taxon>
    </lineage>
</organism>
<accession>A0A3B0WFN2</accession>
<dbReference type="InterPro" id="IPR026870">
    <property type="entry name" value="Zinc_ribbon_dom"/>
</dbReference>
<dbReference type="EMBL" id="UOEU01000919">
    <property type="protein sequence ID" value="VAW42424.1"/>
    <property type="molecule type" value="Genomic_DNA"/>
</dbReference>
<dbReference type="AlphaFoldDB" id="A0A3B0WFN2"/>
<proteinExistence type="predicted"/>
<evidence type="ECO:0000313" key="3">
    <source>
        <dbReference type="EMBL" id="VAW42424.1"/>
    </source>
</evidence>
<keyword evidence="1" id="KW-0472">Membrane</keyword>
<name>A0A3B0WFN2_9ZZZZ</name>